<keyword evidence="3" id="KW-0560">Oxidoreductase</keyword>
<dbReference type="Proteomes" id="UP001237292">
    <property type="component" value="Chromosome"/>
</dbReference>
<organism evidence="6 7">
    <name type="scientific">Pseudomonas piscis</name>
    <dbReference type="NCBI Taxonomy" id="2614538"/>
    <lineage>
        <taxon>Bacteria</taxon>
        <taxon>Pseudomonadati</taxon>
        <taxon>Pseudomonadota</taxon>
        <taxon>Gammaproteobacteria</taxon>
        <taxon>Pseudomonadales</taxon>
        <taxon>Pseudomonadaceae</taxon>
        <taxon>Pseudomonas</taxon>
    </lineage>
</organism>
<dbReference type="PANTHER" id="PTHR32303">
    <property type="entry name" value="QUINOPROTEIN ALCOHOL DEHYDROGENASE (CYTOCHROME C)"/>
    <property type="match status" value="1"/>
</dbReference>
<feature type="transmembrane region" description="Helical" evidence="4">
    <location>
        <begin position="66"/>
        <end position="82"/>
    </location>
</feature>
<comment type="cofactor">
    <cofactor evidence="1">
        <name>pyrroloquinoline quinone</name>
        <dbReference type="ChEBI" id="CHEBI:58442"/>
    </cofactor>
</comment>
<dbReference type="SMART" id="SM00564">
    <property type="entry name" value="PQQ"/>
    <property type="match status" value="5"/>
</dbReference>
<evidence type="ECO:0000313" key="7">
    <source>
        <dbReference type="Proteomes" id="UP001237292"/>
    </source>
</evidence>
<evidence type="ECO:0000313" key="6">
    <source>
        <dbReference type="EMBL" id="WMN16596.1"/>
    </source>
</evidence>
<keyword evidence="4" id="KW-0472">Membrane</keyword>
<sequence length="806" mass="86486">MTTEGASSPSRLLPSLLGILLLLMGLALLAGGIKLSMLGGSLYYVLAGIGLTLTGLLLLAGKRAALGLYALVLFASTIWSLWEIGLDWWQLVPRLSLWFALGVVLLLPWFRRPLLRDGPAPMGTAALSVAVVLAGGAAIGSQFTNPGEISGDLGRDSADMTSTAPTMPEGDWQAYGRTEFGDRYSPLKQITPANLGKLQEAWRIRTGDMPTAKDPVEITNQNTPLKANGMLYACTAHSKVLALDPDTGKEIWRFDPQIQGPNGDDFRGWAHMTCRGVSYYDEANYQNSDAISHPASLSPAGQAITASCPRRLFLPTADARLIAINADTGKVCEDFGNKGAVDLKAGIGSFTPGGYYSTSPAAITRNLVIIGGHVTDNESTNEPSGVIRAFDVHDGHLVWNWDSGNPDETTPLPEGKTYTRNSPNMWSLASVDEKLGLVYLPLGNQMPDQWGGNRTAGAEKFSAGTVALDIDTGKLRWNYQFTHHDLWDMDVGSQPTLLDMKTADGVKPALIQPTKQGSLYVLDRRDGTPIVPIREIPAPTGAVEGDHTAPTQARSDLNLLNPPLDEKAMWGATPFDQMLCRIQFKELRYDGQYTPPSVQGSLVYPGNVGVFNWGSVSLDPVRQLLFTSPNYMAFVSKLVPRAEVAAGSKRESETSGVQPNTGAPYAVIMHPFMSPLGVPCQAPAWGYVAGIDLTTNKVVWKHKNGTSRDSSPIPIGLPMGVPSMGGSMVTAGGVGFLSGTLDQYIRGYDVKNGKELWKSRLPAGGQATPMSYTGKDGKQYVLVVVGGHGSLGTKMGDYIIAYKLSE</sequence>
<evidence type="ECO:0000256" key="3">
    <source>
        <dbReference type="ARBA" id="ARBA00023002"/>
    </source>
</evidence>
<dbReference type="NCBIfam" id="TIGR03074">
    <property type="entry name" value="PQQ_membr_DH"/>
    <property type="match status" value="1"/>
</dbReference>
<gene>
    <name evidence="6" type="ORF">QL104_25090</name>
</gene>
<dbReference type="Gene3D" id="2.140.10.10">
    <property type="entry name" value="Quinoprotein alcohol dehydrogenase-like superfamily"/>
    <property type="match status" value="2"/>
</dbReference>
<evidence type="ECO:0000256" key="4">
    <source>
        <dbReference type="SAM" id="Phobius"/>
    </source>
</evidence>
<dbReference type="InterPro" id="IPR011047">
    <property type="entry name" value="Quinoprotein_ADH-like_sf"/>
</dbReference>
<dbReference type="PANTHER" id="PTHR32303:SF4">
    <property type="entry name" value="QUINOPROTEIN GLUCOSE DEHYDROGENASE"/>
    <property type="match status" value="1"/>
</dbReference>
<comment type="similarity">
    <text evidence="2">Belongs to the bacterial PQQ dehydrogenase family.</text>
</comment>
<dbReference type="InterPro" id="IPR018391">
    <property type="entry name" value="PQQ_b-propeller_rpt"/>
</dbReference>
<feature type="domain" description="Pyrrolo-quinoline quinone repeat" evidence="5">
    <location>
        <begin position="172"/>
        <end position="781"/>
    </location>
</feature>
<feature type="transmembrane region" description="Helical" evidence="4">
    <location>
        <begin position="88"/>
        <end position="110"/>
    </location>
</feature>
<reference evidence="6 7" key="1">
    <citation type="journal article" date="2023" name="Access Microbiol">
        <title>The genome of a steinernematid-associated Pseudomonas piscis bacterium encodes the biosynthesis of insect toxins.</title>
        <authorList>
            <person name="Awori R.M."/>
            <person name="Hendre P."/>
            <person name="Amugune N.O."/>
        </authorList>
    </citation>
    <scope>NUCLEOTIDE SEQUENCE [LARGE SCALE GENOMIC DNA]</scope>
    <source>
        <strain evidence="6 7">75</strain>
    </source>
</reference>
<evidence type="ECO:0000259" key="5">
    <source>
        <dbReference type="Pfam" id="PF01011"/>
    </source>
</evidence>
<proteinExistence type="inferred from homology"/>
<dbReference type="RefSeq" id="WP_085595065.1">
    <property type="nucleotide sequence ID" value="NZ_CP133164.1"/>
</dbReference>
<name>A0ABY9NDZ9_9PSED</name>
<dbReference type="CDD" id="cd10280">
    <property type="entry name" value="PQQ_mGDH"/>
    <property type="match status" value="1"/>
</dbReference>
<keyword evidence="4" id="KW-1133">Transmembrane helix</keyword>
<dbReference type="SUPFAM" id="SSF50998">
    <property type="entry name" value="Quinoprotein alcohol dehydrogenase-like"/>
    <property type="match status" value="1"/>
</dbReference>
<feature type="transmembrane region" description="Helical" evidence="4">
    <location>
        <begin position="12"/>
        <end position="35"/>
    </location>
</feature>
<feature type="transmembrane region" description="Helical" evidence="4">
    <location>
        <begin position="41"/>
        <end position="59"/>
    </location>
</feature>
<dbReference type="EMBL" id="CP133164">
    <property type="protein sequence ID" value="WMN16596.1"/>
    <property type="molecule type" value="Genomic_DNA"/>
</dbReference>
<feature type="transmembrane region" description="Helical" evidence="4">
    <location>
        <begin position="122"/>
        <end position="140"/>
    </location>
</feature>
<dbReference type="InterPro" id="IPR002372">
    <property type="entry name" value="PQQ_rpt_dom"/>
</dbReference>
<dbReference type="InterPro" id="IPR017511">
    <property type="entry name" value="PQQ_mDH"/>
</dbReference>
<keyword evidence="7" id="KW-1185">Reference proteome</keyword>
<keyword evidence="4" id="KW-0812">Transmembrane</keyword>
<evidence type="ECO:0000256" key="2">
    <source>
        <dbReference type="ARBA" id="ARBA00008156"/>
    </source>
</evidence>
<dbReference type="Pfam" id="PF01011">
    <property type="entry name" value="PQQ"/>
    <property type="match status" value="1"/>
</dbReference>
<evidence type="ECO:0000256" key="1">
    <source>
        <dbReference type="ARBA" id="ARBA00001931"/>
    </source>
</evidence>
<accession>A0ABY9NDZ9</accession>
<protein>
    <submittedName>
        <fullName evidence="6">Glucose/quinate/shikimate family membrane-bound PQQ-dependent dehydrogenase</fullName>
    </submittedName>
</protein>